<gene>
    <name evidence="1" type="ORF">TrST_g7030</name>
</gene>
<comment type="caution">
    <text evidence="1">The sequence shown here is derived from an EMBL/GenBank/DDBJ whole genome shotgun (WGS) entry which is preliminary data.</text>
</comment>
<sequence length="238" mass="26634">MNLISKNRLSALTSLVLFVLTYALIFKPDNLQSVWIRMLNSRLNADYPSDEAMQFQANINMIPSVSLTPGTSKQLHSGEYMVRCTSLLSACEPEYFILSAQGQLIHGAGFPYDSPPSIIWKSKQKGFGDYVLSYEATGYITITKKGILPMLPLIDVDDSDDHPQSGEDPLYDAVEKLEEDFKTKTGGGNRVTNAIFKSIKFAGRKVGIVKDPTKNRRVFRKKAEKLPHLTPWPFSIVL</sequence>
<accession>A0A9W7APM2</accession>
<keyword evidence="2" id="KW-1185">Reference proteome</keyword>
<dbReference type="AlphaFoldDB" id="A0A9W7APM2"/>
<evidence type="ECO:0000313" key="1">
    <source>
        <dbReference type="EMBL" id="GMH73192.1"/>
    </source>
</evidence>
<dbReference type="Proteomes" id="UP001165085">
    <property type="component" value="Unassembled WGS sequence"/>
</dbReference>
<protein>
    <submittedName>
        <fullName evidence="1">Uncharacterized protein</fullName>
    </submittedName>
</protein>
<evidence type="ECO:0000313" key="2">
    <source>
        <dbReference type="Proteomes" id="UP001165085"/>
    </source>
</evidence>
<dbReference type="EMBL" id="BRXY01000165">
    <property type="protein sequence ID" value="GMH73192.1"/>
    <property type="molecule type" value="Genomic_DNA"/>
</dbReference>
<dbReference type="OrthoDB" id="10408422at2759"/>
<name>A0A9W7APM2_9STRA</name>
<reference evidence="2" key="1">
    <citation type="journal article" date="2023" name="Commun. Biol.">
        <title>Genome analysis of Parmales, the sister group of diatoms, reveals the evolutionary specialization of diatoms from phago-mixotrophs to photoautotrophs.</title>
        <authorList>
            <person name="Ban H."/>
            <person name="Sato S."/>
            <person name="Yoshikawa S."/>
            <person name="Yamada K."/>
            <person name="Nakamura Y."/>
            <person name="Ichinomiya M."/>
            <person name="Sato N."/>
            <person name="Blanc-Mathieu R."/>
            <person name="Endo H."/>
            <person name="Kuwata A."/>
            <person name="Ogata H."/>
        </authorList>
    </citation>
    <scope>NUCLEOTIDE SEQUENCE [LARGE SCALE GENOMIC DNA]</scope>
    <source>
        <strain evidence="2">NIES 3701</strain>
    </source>
</reference>
<proteinExistence type="predicted"/>
<organism evidence="1 2">
    <name type="scientific">Triparma strigata</name>
    <dbReference type="NCBI Taxonomy" id="1606541"/>
    <lineage>
        <taxon>Eukaryota</taxon>
        <taxon>Sar</taxon>
        <taxon>Stramenopiles</taxon>
        <taxon>Ochrophyta</taxon>
        <taxon>Bolidophyceae</taxon>
        <taxon>Parmales</taxon>
        <taxon>Triparmaceae</taxon>
        <taxon>Triparma</taxon>
    </lineage>
</organism>